<name>A0A562PVG6_9BURK</name>
<accession>A0A562PVG6</accession>
<dbReference type="GO" id="GO:0015562">
    <property type="term" value="F:efflux transmembrane transporter activity"/>
    <property type="evidence" value="ECO:0007669"/>
    <property type="project" value="InterPro"/>
</dbReference>
<keyword evidence="10" id="KW-0645">Protease</keyword>
<feature type="chain" id="PRO_5021851633" evidence="9">
    <location>
        <begin position="26"/>
        <end position="450"/>
    </location>
</feature>
<evidence type="ECO:0000256" key="4">
    <source>
        <dbReference type="ARBA" id="ARBA00022452"/>
    </source>
</evidence>
<evidence type="ECO:0000256" key="3">
    <source>
        <dbReference type="ARBA" id="ARBA00022448"/>
    </source>
</evidence>
<dbReference type="GO" id="GO:1990281">
    <property type="term" value="C:efflux pump complex"/>
    <property type="evidence" value="ECO:0007669"/>
    <property type="project" value="TreeGrafter"/>
</dbReference>
<reference evidence="10 11" key="1">
    <citation type="journal article" date="2015" name="Stand. Genomic Sci.">
        <title>Genomic Encyclopedia of Bacterial and Archaeal Type Strains, Phase III: the genomes of soil and plant-associated and newly described type strains.</title>
        <authorList>
            <person name="Whitman W.B."/>
            <person name="Woyke T."/>
            <person name="Klenk H.P."/>
            <person name="Zhou Y."/>
            <person name="Lilburn T.G."/>
            <person name="Beck B.J."/>
            <person name="De Vos P."/>
            <person name="Vandamme P."/>
            <person name="Eisen J.A."/>
            <person name="Garrity G."/>
            <person name="Hugenholtz P."/>
            <person name="Kyrpides N.C."/>
        </authorList>
    </citation>
    <scope>NUCLEOTIDE SEQUENCE [LARGE SCALE GENOMIC DNA]</scope>
    <source>
        <strain evidence="10 11">CGMCC 1.10685</strain>
    </source>
</reference>
<comment type="caution">
    <text evidence="10">The sequence shown here is derived from an EMBL/GenBank/DDBJ whole genome shotgun (WGS) entry which is preliminary data.</text>
</comment>
<dbReference type="InterPro" id="IPR051906">
    <property type="entry name" value="TolC-like"/>
</dbReference>
<organism evidence="10 11">
    <name type="scientific">Pseudoduganella flava</name>
    <dbReference type="NCBI Taxonomy" id="871742"/>
    <lineage>
        <taxon>Bacteria</taxon>
        <taxon>Pseudomonadati</taxon>
        <taxon>Pseudomonadota</taxon>
        <taxon>Betaproteobacteria</taxon>
        <taxon>Burkholderiales</taxon>
        <taxon>Oxalobacteraceae</taxon>
        <taxon>Telluria group</taxon>
        <taxon>Pseudoduganella</taxon>
    </lineage>
</organism>
<gene>
    <name evidence="10" type="ORF">IP92_01798</name>
</gene>
<dbReference type="InterPro" id="IPR010130">
    <property type="entry name" value="T1SS_OMP_TolC"/>
</dbReference>
<dbReference type="RefSeq" id="WP_229418700.1">
    <property type="nucleotide sequence ID" value="NZ_CP046904.1"/>
</dbReference>
<dbReference type="GO" id="GO:0008233">
    <property type="term" value="F:peptidase activity"/>
    <property type="evidence" value="ECO:0007669"/>
    <property type="project" value="UniProtKB-KW"/>
</dbReference>
<protein>
    <submittedName>
        <fullName evidence="10">Protease secretion system outer membrane protein</fullName>
    </submittedName>
</protein>
<keyword evidence="7" id="KW-0998">Cell outer membrane</keyword>
<dbReference type="Gene3D" id="1.20.1600.10">
    <property type="entry name" value="Outer membrane efflux proteins (OEP)"/>
    <property type="match status" value="1"/>
</dbReference>
<dbReference type="GO" id="GO:0015288">
    <property type="term" value="F:porin activity"/>
    <property type="evidence" value="ECO:0007669"/>
    <property type="project" value="TreeGrafter"/>
</dbReference>
<dbReference type="Proteomes" id="UP000315112">
    <property type="component" value="Unassembled WGS sequence"/>
</dbReference>
<dbReference type="PROSITE" id="PS51257">
    <property type="entry name" value="PROKAR_LIPOPROTEIN"/>
    <property type="match status" value="1"/>
</dbReference>
<evidence type="ECO:0000313" key="11">
    <source>
        <dbReference type="Proteomes" id="UP000315112"/>
    </source>
</evidence>
<dbReference type="Pfam" id="PF02321">
    <property type="entry name" value="OEP"/>
    <property type="match status" value="2"/>
</dbReference>
<keyword evidence="10" id="KW-0378">Hydrolase</keyword>
<evidence type="ECO:0000256" key="5">
    <source>
        <dbReference type="ARBA" id="ARBA00022692"/>
    </source>
</evidence>
<keyword evidence="3" id="KW-0813">Transport</keyword>
<keyword evidence="5" id="KW-0812">Transmembrane</keyword>
<dbReference type="NCBIfam" id="TIGR01844">
    <property type="entry name" value="type_I_sec_TolC"/>
    <property type="match status" value="1"/>
</dbReference>
<comment type="similarity">
    <text evidence="2">Belongs to the outer membrane factor (OMF) (TC 1.B.17) family.</text>
</comment>
<evidence type="ECO:0000256" key="9">
    <source>
        <dbReference type="SAM" id="SignalP"/>
    </source>
</evidence>
<evidence type="ECO:0000256" key="1">
    <source>
        <dbReference type="ARBA" id="ARBA00004442"/>
    </source>
</evidence>
<keyword evidence="9" id="KW-0732">Signal</keyword>
<evidence type="ECO:0000313" key="10">
    <source>
        <dbReference type="EMBL" id="TWI48409.1"/>
    </source>
</evidence>
<dbReference type="GO" id="GO:0009279">
    <property type="term" value="C:cell outer membrane"/>
    <property type="evidence" value="ECO:0007669"/>
    <property type="project" value="UniProtKB-SubCell"/>
</dbReference>
<keyword evidence="4" id="KW-1134">Transmembrane beta strand</keyword>
<proteinExistence type="inferred from homology"/>
<feature type="signal peptide" evidence="9">
    <location>
        <begin position="1"/>
        <end position="25"/>
    </location>
</feature>
<dbReference type="PANTHER" id="PTHR30026">
    <property type="entry name" value="OUTER MEMBRANE PROTEIN TOLC"/>
    <property type="match status" value="1"/>
</dbReference>
<dbReference type="EMBL" id="VLKW01000003">
    <property type="protein sequence ID" value="TWI48409.1"/>
    <property type="molecule type" value="Genomic_DNA"/>
</dbReference>
<keyword evidence="8" id="KW-0175">Coiled coil</keyword>
<dbReference type="SUPFAM" id="SSF56954">
    <property type="entry name" value="Outer membrane efflux proteins (OEP)"/>
    <property type="match status" value="1"/>
</dbReference>
<comment type="subcellular location">
    <subcellularLocation>
        <location evidence="1">Cell outer membrane</location>
    </subcellularLocation>
</comment>
<feature type="coiled-coil region" evidence="8">
    <location>
        <begin position="193"/>
        <end position="220"/>
    </location>
</feature>
<keyword evidence="6" id="KW-0472">Membrane</keyword>
<evidence type="ECO:0000256" key="6">
    <source>
        <dbReference type="ARBA" id="ARBA00023136"/>
    </source>
</evidence>
<dbReference type="PANTHER" id="PTHR30026:SF20">
    <property type="entry name" value="OUTER MEMBRANE PROTEIN TOLC"/>
    <property type="match status" value="1"/>
</dbReference>
<evidence type="ECO:0000256" key="7">
    <source>
        <dbReference type="ARBA" id="ARBA00023237"/>
    </source>
</evidence>
<dbReference type="GO" id="GO:0006508">
    <property type="term" value="P:proteolysis"/>
    <property type="evidence" value="ECO:0007669"/>
    <property type="project" value="UniProtKB-KW"/>
</dbReference>
<dbReference type="InterPro" id="IPR003423">
    <property type="entry name" value="OMP_efflux"/>
</dbReference>
<sequence length="450" mass="48926">MRKRTHSVLPRRLAAALALALGACAAGGAAAMSLRQAYEAALQNDPQFKSALAENAQGLEYGTIGRSALLPTVQASWSRSKNWADLIVHQQGKDFPSEPRYLSGSTSVQLRQPLFNMEAWARYKQGKAQTDASAAQFSVRTQELVLRVVGAYTDALFAAEHVRLATVQRDVLAEQRKVNDRLFEKGEGTRTDMLETQARLDVAEAALLEAQDNLATARATLAGVVGGDVGELDQLAPNFRLVPPSEGGFESWKAIALANNPTLLMRTFSVDVAHQEVTKARAGHAPRLDFVATYSKAQAETLNTYTQDSTARVVGVQLNIPLYQGGYVSAVSRQAVAGEEKARADLQAETDKVLVDLRKQYTAVVSGASRIRALEKAAESGRLLMTATEQSIKGGVRINLDLLNAQQQLFTTERDLAQARYNYLVALMRLRAAAGTLGPDDVHEIALYFR</sequence>
<evidence type="ECO:0000256" key="2">
    <source>
        <dbReference type="ARBA" id="ARBA00007613"/>
    </source>
</evidence>
<evidence type="ECO:0000256" key="8">
    <source>
        <dbReference type="SAM" id="Coils"/>
    </source>
</evidence>
<dbReference type="AlphaFoldDB" id="A0A562PVG6"/>